<feature type="active site" description="Proton acceptor" evidence="20">
    <location>
        <position position="69"/>
    </location>
</feature>
<reference evidence="26" key="1">
    <citation type="submission" date="2016-10" db="EMBL/GenBank/DDBJ databases">
        <authorList>
            <person name="Varghese N."/>
            <person name="Submissions S."/>
        </authorList>
    </citation>
    <scope>NUCLEOTIDE SEQUENCE [LARGE SCALE GENOMIC DNA]</scope>
    <source>
        <strain evidence="26">DSM 17834</strain>
    </source>
</reference>
<gene>
    <name evidence="25" type="ORF">SAMN05216190_11098</name>
</gene>
<dbReference type="InterPro" id="IPR000829">
    <property type="entry name" value="DAGK"/>
</dbReference>
<accession>A0A1I5QCQ7</accession>
<sequence>MKGRSGFSRIWYAWAYSVAGLKTAYSGEAAFRQLVLLNLLLIPVAFLLDVSRVERALLIAVVFLGLIIELLNSAIEATVDRISLEWHPLSRQAKDMGSAAQLLGLSLVVVVWAVILL</sequence>
<feature type="binding site" evidence="21">
    <location>
        <position position="9"/>
    </location>
    <ligand>
        <name>substrate</name>
    </ligand>
</feature>
<evidence type="ECO:0000256" key="21">
    <source>
        <dbReference type="PIRSR" id="PIRSR600829-2"/>
    </source>
</evidence>
<keyword evidence="15 24" id="KW-1133">Transmembrane helix</keyword>
<evidence type="ECO:0000256" key="13">
    <source>
        <dbReference type="ARBA" id="ARBA00022840"/>
    </source>
</evidence>
<dbReference type="GO" id="GO:0046872">
    <property type="term" value="F:metal ion binding"/>
    <property type="evidence" value="ECO:0007669"/>
    <property type="project" value="UniProtKB-KW"/>
</dbReference>
<dbReference type="PANTHER" id="PTHR34299:SF1">
    <property type="entry name" value="DIACYLGLYCEROL KINASE"/>
    <property type="match status" value="1"/>
</dbReference>
<feature type="binding site" evidence="22">
    <location>
        <position position="16"/>
    </location>
    <ligand>
        <name>ATP</name>
        <dbReference type="ChEBI" id="CHEBI:30616"/>
    </ligand>
</feature>
<dbReference type="CDD" id="cd14264">
    <property type="entry name" value="DAGK_IM"/>
    <property type="match status" value="1"/>
</dbReference>
<dbReference type="PANTHER" id="PTHR34299">
    <property type="entry name" value="DIACYLGLYCEROL KINASE"/>
    <property type="match status" value="1"/>
</dbReference>
<dbReference type="GO" id="GO:0005886">
    <property type="term" value="C:plasma membrane"/>
    <property type="evidence" value="ECO:0007669"/>
    <property type="project" value="UniProtKB-SubCell"/>
</dbReference>
<comment type="similarity">
    <text evidence="2 24">Belongs to the bacterial diacylglycerol kinase family.</text>
</comment>
<evidence type="ECO:0000256" key="17">
    <source>
        <dbReference type="ARBA" id="ARBA00023136"/>
    </source>
</evidence>
<evidence type="ECO:0000256" key="8">
    <source>
        <dbReference type="ARBA" id="ARBA00022679"/>
    </source>
</evidence>
<evidence type="ECO:0000256" key="20">
    <source>
        <dbReference type="PIRSR" id="PIRSR600829-1"/>
    </source>
</evidence>
<protein>
    <recommendedName>
        <fullName evidence="4 24">Diacylglycerol kinase</fullName>
        <ecNumber evidence="3 24">2.7.1.107</ecNumber>
    </recommendedName>
</protein>
<feature type="binding site" evidence="22">
    <location>
        <position position="28"/>
    </location>
    <ligand>
        <name>ATP</name>
        <dbReference type="ChEBI" id="CHEBI:30616"/>
    </ligand>
</feature>
<evidence type="ECO:0000256" key="4">
    <source>
        <dbReference type="ARBA" id="ARBA00017575"/>
    </source>
</evidence>
<feature type="binding site" evidence="22">
    <location>
        <begin position="94"/>
        <end position="95"/>
    </location>
    <ligand>
        <name>ATP</name>
        <dbReference type="ChEBI" id="CHEBI:30616"/>
    </ligand>
</feature>
<keyword evidence="5" id="KW-1003">Cell membrane</keyword>
<evidence type="ECO:0000256" key="24">
    <source>
        <dbReference type="RuleBase" id="RU363065"/>
    </source>
</evidence>
<comment type="catalytic activity">
    <reaction evidence="24">
        <text>a 1,2-diacyl-sn-glycerol + ATP = a 1,2-diacyl-sn-glycero-3-phosphate + ADP + H(+)</text>
        <dbReference type="Rhea" id="RHEA:10272"/>
        <dbReference type="ChEBI" id="CHEBI:15378"/>
        <dbReference type="ChEBI" id="CHEBI:17815"/>
        <dbReference type="ChEBI" id="CHEBI:30616"/>
        <dbReference type="ChEBI" id="CHEBI:58608"/>
        <dbReference type="ChEBI" id="CHEBI:456216"/>
        <dbReference type="EC" id="2.7.1.107"/>
    </reaction>
</comment>
<feature type="binding site" evidence="23">
    <location>
        <position position="28"/>
    </location>
    <ligand>
        <name>a divalent metal cation</name>
        <dbReference type="ChEBI" id="CHEBI:60240"/>
    </ligand>
</feature>
<feature type="transmembrane region" description="Helical" evidence="24">
    <location>
        <begin position="30"/>
        <end position="50"/>
    </location>
</feature>
<evidence type="ECO:0000256" key="23">
    <source>
        <dbReference type="PIRSR" id="PIRSR600829-4"/>
    </source>
</evidence>
<feature type="binding site" evidence="21">
    <location>
        <position position="98"/>
    </location>
    <ligand>
        <name>substrate</name>
    </ligand>
</feature>
<dbReference type="EMBL" id="FOWX01000010">
    <property type="protein sequence ID" value="SFP43656.1"/>
    <property type="molecule type" value="Genomic_DNA"/>
</dbReference>
<evidence type="ECO:0000256" key="7">
    <source>
        <dbReference type="ARBA" id="ARBA00022519"/>
    </source>
</evidence>
<feature type="transmembrane region" description="Helical" evidence="24">
    <location>
        <begin position="96"/>
        <end position="115"/>
    </location>
</feature>
<evidence type="ECO:0000256" key="19">
    <source>
        <dbReference type="ARBA" id="ARBA00023264"/>
    </source>
</evidence>
<dbReference type="EC" id="2.7.1.107" evidence="3 24"/>
<dbReference type="GO" id="GO:0005524">
    <property type="term" value="F:ATP binding"/>
    <property type="evidence" value="ECO:0007669"/>
    <property type="project" value="UniProtKB-KW"/>
</dbReference>
<evidence type="ECO:0000256" key="15">
    <source>
        <dbReference type="ARBA" id="ARBA00022989"/>
    </source>
</evidence>
<dbReference type="Proteomes" id="UP000198784">
    <property type="component" value="Unassembled WGS sequence"/>
</dbReference>
<evidence type="ECO:0000256" key="12">
    <source>
        <dbReference type="ARBA" id="ARBA00022777"/>
    </source>
</evidence>
<comment type="cofactor">
    <cofactor evidence="23">
        <name>Mg(2+)</name>
        <dbReference type="ChEBI" id="CHEBI:18420"/>
    </cofactor>
    <text evidence="23">Mn(2+), Zn(2+), Cd(2+) and Co(2+) support activity to lesser extents.</text>
</comment>
<evidence type="ECO:0000256" key="16">
    <source>
        <dbReference type="ARBA" id="ARBA00023098"/>
    </source>
</evidence>
<feature type="binding site" evidence="22">
    <location>
        <begin position="85"/>
        <end position="87"/>
    </location>
    <ligand>
        <name>ATP</name>
        <dbReference type="ChEBI" id="CHEBI:30616"/>
    </ligand>
</feature>
<keyword evidence="26" id="KW-1185">Reference proteome</keyword>
<dbReference type="Gene3D" id="1.10.287.3610">
    <property type="match status" value="1"/>
</dbReference>
<evidence type="ECO:0000256" key="22">
    <source>
        <dbReference type="PIRSR" id="PIRSR600829-3"/>
    </source>
</evidence>
<evidence type="ECO:0000256" key="2">
    <source>
        <dbReference type="ARBA" id="ARBA00005967"/>
    </source>
</evidence>
<feature type="binding site" evidence="23">
    <location>
        <position position="76"/>
    </location>
    <ligand>
        <name>a divalent metal cation</name>
        <dbReference type="ChEBI" id="CHEBI:60240"/>
    </ligand>
</feature>
<keyword evidence="16 24" id="KW-0443">Lipid metabolism</keyword>
<keyword evidence="9 24" id="KW-0812">Transmembrane</keyword>
<keyword evidence="19 24" id="KW-1208">Phospholipid metabolism</keyword>
<evidence type="ECO:0000256" key="18">
    <source>
        <dbReference type="ARBA" id="ARBA00023209"/>
    </source>
</evidence>
<keyword evidence="8 24" id="KW-0808">Transferase</keyword>
<evidence type="ECO:0000256" key="6">
    <source>
        <dbReference type="ARBA" id="ARBA00022516"/>
    </source>
</evidence>
<keyword evidence="7 24" id="KW-0997">Cell inner membrane</keyword>
<proteinExistence type="inferred from homology"/>
<evidence type="ECO:0000256" key="3">
    <source>
        <dbReference type="ARBA" id="ARBA00012133"/>
    </source>
</evidence>
<evidence type="ECO:0000256" key="5">
    <source>
        <dbReference type="ARBA" id="ARBA00022475"/>
    </source>
</evidence>
<keyword evidence="6" id="KW-0444">Lipid biosynthesis</keyword>
<dbReference type="PROSITE" id="PS01069">
    <property type="entry name" value="DAGK_PROKAR"/>
    <property type="match status" value="1"/>
</dbReference>
<organism evidence="25 26">
    <name type="scientific">Pseudomonas borbori</name>
    <dbReference type="NCBI Taxonomy" id="289003"/>
    <lineage>
        <taxon>Bacteria</taxon>
        <taxon>Pseudomonadati</taxon>
        <taxon>Pseudomonadota</taxon>
        <taxon>Gammaproteobacteria</taxon>
        <taxon>Pseudomonadales</taxon>
        <taxon>Pseudomonadaceae</taxon>
        <taxon>Pseudomonas</taxon>
    </lineage>
</organism>
<comment type="function">
    <text evidence="24">Catalyzes the ATP-dependent phosphorylation of sn-l,2-diacylglycerol (DAG) to phosphatidic acid. Involved in the recycling of diacylglycerol produced as a by-product during membrane-derived oligosaccharide (MDO) biosynthesis.</text>
</comment>
<feature type="binding site" evidence="21">
    <location>
        <position position="55"/>
    </location>
    <ligand>
        <name>substrate</name>
    </ligand>
</feature>
<evidence type="ECO:0000256" key="11">
    <source>
        <dbReference type="ARBA" id="ARBA00022741"/>
    </source>
</evidence>
<dbReference type="AlphaFoldDB" id="A0A1I5QCQ7"/>
<evidence type="ECO:0000256" key="1">
    <source>
        <dbReference type="ARBA" id="ARBA00004429"/>
    </source>
</evidence>
<name>A0A1I5QCQ7_9PSED</name>
<keyword evidence="13 22" id="KW-0067">ATP-binding</keyword>
<feature type="transmembrane region" description="Helical" evidence="24">
    <location>
        <begin position="56"/>
        <end position="75"/>
    </location>
</feature>
<dbReference type="STRING" id="289003.SAMN05216190_11098"/>
<keyword evidence="11 22" id="KW-0547">Nucleotide-binding</keyword>
<keyword evidence="14 23" id="KW-0460">Magnesium</keyword>
<feature type="binding site" evidence="21">
    <location>
        <position position="69"/>
    </location>
    <ligand>
        <name>substrate</name>
    </ligand>
</feature>
<evidence type="ECO:0000313" key="26">
    <source>
        <dbReference type="Proteomes" id="UP000198784"/>
    </source>
</evidence>
<feature type="binding site" evidence="22">
    <location>
        <position position="76"/>
    </location>
    <ligand>
        <name>ATP</name>
        <dbReference type="ChEBI" id="CHEBI:30616"/>
    </ligand>
</feature>
<evidence type="ECO:0000256" key="10">
    <source>
        <dbReference type="ARBA" id="ARBA00022723"/>
    </source>
</evidence>
<keyword evidence="12 24" id="KW-0418">Kinase</keyword>
<dbReference type="GO" id="GO:0004143">
    <property type="term" value="F:ATP-dependent diacylglycerol kinase activity"/>
    <property type="evidence" value="ECO:0007669"/>
    <property type="project" value="UniProtKB-EC"/>
</dbReference>
<feature type="binding site" evidence="22">
    <location>
        <position position="9"/>
    </location>
    <ligand>
        <name>ATP</name>
        <dbReference type="ChEBI" id="CHEBI:30616"/>
    </ligand>
</feature>
<dbReference type="Pfam" id="PF01219">
    <property type="entry name" value="DAGK_prokar"/>
    <property type="match status" value="1"/>
</dbReference>
<evidence type="ECO:0000256" key="9">
    <source>
        <dbReference type="ARBA" id="ARBA00022692"/>
    </source>
</evidence>
<evidence type="ECO:0000256" key="14">
    <source>
        <dbReference type="ARBA" id="ARBA00022842"/>
    </source>
</evidence>
<comment type="subcellular location">
    <subcellularLocation>
        <location evidence="1 24">Cell inner membrane</location>
        <topology evidence="1 24">Multi-pass membrane protein</topology>
    </subcellularLocation>
</comment>
<keyword evidence="18" id="KW-0594">Phospholipid biosynthesis</keyword>
<keyword evidence="17 24" id="KW-0472">Membrane</keyword>
<dbReference type="InterPro" id="IPR033718">
    <property type="entry name" value="DAGK_prok"/>
</dbReference>
<dbReference type="GO" id="GO:0006654">
    <property type="term" value="P:phosphatidic acid biosynthetic process"/>
    <property type="evidence" value="ECO:0007669"/>
    <property type="project" value="InterPro"/>
</dbReference>
<evidence type="ECO:0000313" key="25">
    <source>
        <dbReference type="EMBL" id="SFP43656.1"/>
    </source>
</evidence>
<keyword evidence="10 23" id="KW-0479">Metal-binding</keyword>
<dbReference type="InterPro" id="IPR036945">
    <property type="entry name" value="DAGK_sf"/>
</dbReference>